<sequence length="182" mass="20997">MTQGSPKDVEGKKEINTESLDVEHYFPKERNEKDSRTEILNRYENYVVWSSENSKRAAKVSNEAAKRAALESELILRRYIRNVLFARKKGGEAPKIESAPGYQIFKMLEMVCSKKTVEHVIEPLHAEFLHEYYQALEEKRKYKAAIINVKMKISLVYCVVSSKFFEIVGKCIQAAFKAKIGK</sequence>
<proteinExistence type="predicted"/>
<dbReference type="AlphaFoldDB" id="A0A7W2FCW1"/>
<keyword evidence="3" id="KW-1185">Reference proteome</keyword>
<gene>
    <name evidence="2" type="ORF">H3H39_20315</name>
</gene>
<accession>A0A7W2FCW1</accession>
<dbReference type="RefSeq" id="WP_182155931.1">
    <property type="nucleotide sequence ID" value="NZ_JACEZU010000011.1"/>
</dbReference>
<feature type="region of interest" description="Disordered" evidence="1">
    <location>
        <begin position="1"/>
        <end position="33"/>
    </location>
</feature>
<feature type="compositionally biased region" description="Basic and acidic residues" evidence="1">
    <location>
        <begin position="7"/>
        <end position="33"/>
    </location>
</feature>
<organism evidence="2 3">
    <name type="scientific">Rugamonas apoptosis</name>
    <dbReference type="NCBI Taxonomy" id="2758570"/>
    <lineage>
        <taxon>Bacteria</taxon>
        <taxon>Pseudomonadati</taxon>
        <taxon>Pseudomonadota</taxon>
        <taxon>Betaproteobacteria</taxon>
        <taxon>Burkholderiales</taxon>
        <taxon>Oxalobacteraceae</taxon>
        <taxon>Telluria group</taxon>
        <taxon>Rugamonas</taxon>
    </lineage>
</organism>
<name>A0A7W2FCW1_9BURK</name>
<protein>
    <submittedName>
        <fullName evidence="2">Uncharacterized protein</fullName>
    </submittedName>
</protein>
<dbReference type="EMBL" id="JACEZU010000011">
    <property type="protein sequence ID" value="MBA5689392.1"/>
    <property type="molecule type" value="Genomic_DNA"/>
</dbReference>
<reference evidence="2 3" key="1">
    <citation type="submission" date="2020-07" db="EMBL/GenBank/DDBJ databases">
        <title>Novel species isolated from subtropical streams in China.</title>
        <authorList>
            <person name="Lu H."/>
        </authorList>
    </citation>
    <scope>NUCLEOTIDE SEQUENCE [LARGE SCALE GENOMIC DNA]</scope>
    <source>
        <strain evidence="2 3">LX47W</strain>
    </source>
</reference>
<dbReference type="Proteomes" id="UP000573499">
    <property type="component" value="Unassembled WGS sequence"/>
</dbReference>
<evidence type="ECO:0000313" key="2">
    <source>
        <dbReference type="EMBL" id="MBA5689392.1"/>
    </source>
</evidence>
<comment type="caution">
    <text evidence="2">The sequence shown here is derived from an EMBL/GenBank/DDBJ whole genome shotgun (WGS) entry which is preliminary data.</text>
</comment>
<evidence type="ECO:0000313" key="3">
    <source>
        <dbReference type="Proteomes" id="UP000573499"/>
    </source>
</evidence>
<evidence type="ECO:0000256" key="1">
    <source>
        <dbReference type="SAM" id="MobiDB-lite"/>
    </source>
</evidence>